<keyword evidence="2" id="KW-0012">Acyltransferase</keyword>
<dbReference type="OrthoDB" id="9793138at2"/>
<evidence type="ECO:0000259" key="4">
    <source>
        <dbReference type="PROSITE" id="PS51186"/>
    </source>
</evidence>
<comment type="caution">
    <text evidence="5">The sequence shown here is derived from an EMBL/GenBank/DDBJ whole genome shotgun (WGS) entry which is preliminary data.</text>
</comment>
<dbReference type="InterPro" id="IPR045039">
    <property type="entry name" value="NSI-like"/>
</dbReference>
<dbReference type="PANTHER" id="PTHR43626:SF4">
    <property type="entry name" value="GCN5-RELATED N-ACETYLTRANSFERASE 2, CHLOROPLASTIC"/>
    <property type="match status" value="1"/>
</dbReference>
<protein>
    <submittedName>
        <fullName evidence="5">N-acetylglutamate synthase</fullName>
    </submittedName>
</protein>
<evidence type="ECO:0000313" key="5">
    <source>
        <dbReference type="EMBL" id="TQM77496.1"/>
    </source>
</evidence>
<gene>
    <name evidence="5" type="ORF">FHX40_4261</name>
</gene>
<dbReference type="GO" id="GO:0005737">
    <property type="term" value="C:cytoplasm"/>
    <property type="evidence" value="ECO:0007669"/>
    <property type="project" value="TreeGrafter"/>
</dbReference>
<dbReference type="EMBL" id="VFPQ01000001">
    <property type="protein sequence ID" value="TQM77496.1"/>
    <property type="molecule type" value="Genomic_DNA"/>
</dbReference>
<feature type="region of interest" description="Disordered" evidence="3">
    <location>
        <begin position="172"/>
        <end position="231"/>
    </location>
</feature>
<organism evidence="5 6">
    <name type="scientific">Thermopolyspora flexuosa</name>
    <dbReference type="NCBI Taxonomy" id="103836"/>
    <lineage>
        <taxon>Bacteria</taxon>
        <taxon>Bacillati</taxon>
        <taxon>Actinomycetota</taxon>
        <taxon>Actinomycetes</taxon>
        <taxon>Streptosporangiales</taxon>
        <taxon>Streptosporangiaceae</taxon>
        <taxon>Thermopolyspora</taxon>
    </lineage>
</organism>
<dbReference type="PANTHER" id="PTHR43626">
    <property type="entry name" value="ACYL-COA N-ACYLTRANSFERASE"/>
    <property type="match status" value="1"/>
</dbReference>
<reference evidence="5 6" key="1">
    <citation type="submission" date="2019-06" db="EMBL/GenBank/DDBJ databases">
        <title>Sequencing the genomes of 1000 actinobacteria strains.</title>
        <authorList>
            <person name="Klenk H.-P."/>
        </authorList>
    </citation>
    <scope>NUCLEOTIDE SEQUENCE [LARGE SCALE GENOMIC DNA]</scope>
    <source>
        <strain evidence="5 6">DSM 43186</strain>
    </source>
</reference>
<dbReference type="GO" id="GO:0008080">
    <property type="term" value="F:N-acetyltransferase activity"/>
    <property type="evidence" value="ECO:0007669"/>
    <property type="project" value="InterPro"/>
</dbReference>
<dbReference type="InterPro" id="IPR000182">
    <property type="entry name" value="GNAT_dom"/>
</dbReference>
<keyword evidence="1" id="KW-0808">Transferase</keyword>
<dbReference type="SUPFAM" id="SSF55729">
    <property type="entry name" value="Acyl-CoA N-acyltransferases (Nat)"/>
    <property type="match status" value="1"/>
</dbReference>
<dbReference type="Pfam" id="PF00583">
    <property type="entry name" value="Acetyltransf_1"/>
    <property type="match status" value="1"/>
</dbReference>
<sequence length="231" mass="24888">MEQVAEFTPPESEIVVRRARTPDVRGIRRLVDMYSGVGPRLLKKATVTLYEDVQEFWVAEHRGVVVGCGALHVLWEDLAEIRTVAVDPEYRGRGIGHRIVGALLDTARELGLRRVFCLTFEVGFFARHGFVPIQGTPVSPEVYAELLASYDEGVAEFLDLEHVKPNTLGNTRMLLHLEPPPDSSGTASAGADYRGVDSSRAVSVRADSPGTSSGTETAGADSPGEGGKGDG</sequence>
<dbReference type="AlphaFoldDB" id="A0A543J3T5"/>
<dbReference type="NCBIfam" id="NF005921">
    <property type="entry name" value="PRK07922.1"/>
    <property type="match status" value="1"/>
</dbReference>
<dbReference type="Gene3D" id="3.40.630.30">
    <property type="match status" value="1"/>
</dbReference>
<dbReference type="InterPro" id="IPR016181">
    <property type="entry name" value="Acyl_CoA_acyltransferase"/>
</dbReference>
<dbReference type="PROSITE" id="PS51186">
    <property type="entry name" value="GNAT"/>
    <property type="match status" value="1"/>
</dbReference>
<evidence type="ECO:0000256" key="3">
    <source>
        <dbReference type="SAM" id="MobiDB-lite"/>
    </source>
</evidence>
<evidence type="ECO:0000256" key="2">
    <source>
        <dbReference type="ARBA" id="ARBA00023315"/>
    </source>
</evidence>
<proteinExistence type="predicted"/>
<feature type="domain" description="N-acetyltransferase" evidence="4">
    <location>
        <begin position="14"/>
        <end position="161"/>
    </location>
</feature>
<accession>A0A543J3T5</accession>
<keyword evidence="6" id="KW-1185">Reference proteome</keyword>
<dbReference type="Proteomes" id="UP000319213">
    <property type="component" value="Unassembled WGS sequence"/>
</dbReference>
<evidence type="ECO:0000256" key="1">
    <source>
        <dbReference type="ARBA" id="ARBA00022679"/>
    </source>
</evidence>
<dbReference type="CDD" id="cd04301">
    <property type="entry name" value="NAT_SF"/>
    <property type="match status" value="1"/>
</dbReference>
<evidence type="ECO:0000313" key="6">
    <source>
        <dbReference type="Proteomes" id="UP000319213"/>
    </source>
</evidence>
<name>A0A543J3T5_9ACTN</name>